<name>A0A2H0X7K6_UNCKA</name>
<feature type="domain" description="Peptidase MA-like" evidence="2">
    <location>
        <begin position="162"/>
        <end position="296"/>
    </location>
</feature>
<protein>
    <recommendedName>
        <fullName evidence="2">Peptidase MA-like domain-containing protein</fullName>
    </recommendedName>
</protein>
<evidence type="ECO:0000259" key="2">
    <source>
        <dbReference type="Pfam" id="PF13485"/>
    </source>
</evidence>
<evidence type="ECO:0000313" key="3">
    <source>
        <dbReference type="EMBL" id="PIS20917.1"/>
    </source>
</evidence>
<reference evidence="4" key="1">
    <citation type="submission" date="2017-09" db="EMBL/GenBank/DDBJ databases">
        <title>Depth-based differentiation of microbial function through sediment-hosted aquifers and enrichment of novel symbionts in the deep terrestrial subsurface.</title>
        <authorList>
            <person name="Probst A.J."/>
            <person name="Ladd B."/>
            <person name="Jarett J.K."/>
            <person name="Geller-Mcgrath D.E."/>
            <person name="Sieber C.M.K."/>
            <person name="Emerson J.B."/>
            <person name="Anantharaman K."/>
            <person name="Thomas B.C."/>
            <person name="Malmstrom R."/>
            <person name="Stieglmeier M."/>
            <person name="Klingl A."/>
            <person name="Woyke T."/>
            <person name="Ryan C.M."/>
            <person name="Banfield J.F."/>
        </authorList>
    </citation>
    <scope>NUCLEOTIDE SEQUENCE [LARGE SCALE GENOMIC DNA]</scope>
</reference>
<keyword evidence="1" id="KW-1133">Transmembrane helix</keyword>
<proteinExistence type="predicted"/>
<keyword evidence="1" id="KW-0812">Transmembrane</keyword>
<dbReference type="Proteomes" id="UP000231414">
    <property type="component" value="Unassembled WGS sequence"/>
</dbReference>
<evidence type="ECO:0000256" key="1">
    <source>
        <dbReference type="SAM" id="Phobius"/>
    </source>
</evidence>
<accession>A0A2H0X7K6</accession>
<sequence>MTLLLVATFAFIVFGLFKGYKETANKKRYLLLSVIGLPIPILAIFLFGPLLLLSPIKPGFTKIESGNEIRIFYPAPNKQILLECTPEGKNQEANPVSQWEVSQMALAYAQEAVKKNEEFYKIPVKANVLLVLGENDLFRYGGLMRGSGTGNEYGIVIDERFLNKKLIAHELSHDAIRNLLGPVNSFKLPTWFDEGIATYIADQNDYLSEGELKDMLAQGTLVQDLGRWEGFFGHLRWQFTDSQRHRKIYGQVYLFTKYLFDTYGEDKMYNLIVVVKNNSFNNAFKQTLGVTPDTANKQFLLSLSESIKTNQSPPEQS</sequence>
<feature type="transmembrane region" description="Helical" evidence="1">
    <location>
        <begin position="29"/>
        <end position="53"/>
    </location>
</feature>
<gene>
    <name evidence="3" type="ORF">COT52_01240</name>
</gene>
<dbReference type="Gene3D" id="1.10.390.10">
    <property type="entry name" value="Neutral Protease Domain 2"/>
    <property type="match status" value="1"/>
</dbReference>
<keyword evidence="1" id="KW-0472">Membrane</keyword>
<comment type="caution">
    <text evidence="3">The sequence shown here is derived from an EMBL/GenBank/DDBJ whole genome shotgun (WGS) entry which is preliminary data.</text>
</comment>
<dbReference type="EMBL" id="PEYW01000016">
    <property type="protein sequence ID" value="PIS20917.1"/>
    <property type="molecule type" value="Genomic_DNA"/>
</dbReference>
<dbReference type="Pfam" id="PF13485">
    <property type="entry name" value="Peptidase_MA_2"/>
    <property type="match status" value="1"/>
</dbReference>
<organism evidence="3 4">
    <name type="scientific">candidate division WWE3 bacterium CG08_land_8_20_14_0_20_43_13</name>
    <dbReference type="NCBI Taxonomy" id="1975087"/>
    <lineage>
        <taxon>Bacteria</taxon>
        <taxon>Katanobacteria</taxon>
    </lineage>
</organism>
<dbReference type="InterPro" id="IPR039568">
    <property type="entry name" value="Peptidase_MA-like_dom"/>
</dbReference>
<dbReference type="AlphaFoldDB" id="A0A2H0X7K6"/>
<dbReference type="InterPro" id="IPR027268">
    <property type="entry name" value="Peptidase_M4/M1_CTD_sf"/>
</dbReference>
<evidence type="ECO:0000313" key="4">
    <source>
        <dbReference type="Proteomes" id="UP000231414"/>
    </source>
</evidence>